<dbReference type="CDD" id="cd00067">
    <property type="entry name" value="GAL4"/>
    <property type="match status" value="1"/>
</dbReference>
<dbReference type="Proteomes" id="UP001215280">
    <property type="component" value="Unassembled WGS sequence"/>
</dbReference>
<dbReference type="PROSITE" id="PS00463">
    <property type="entry name" value="ZN2_CY6_FUNGAL_1"/>
    <property type="match status" value="1"/>
</dbReference>
<dbReference type="GO" id="GO:0003677">
    <property type="term" value="F:DNA binding"/>
    <property type="evidence" value="ECO:0007669"/>
    <property type="project" value="UniProtKB-KW"/>
</dbReference>
<reference evidence="10" key="1">
    <citation type="submission" date="2023-03" db="EMBL/GenBank/DDBJ databases">
        <title>Massive genome expansion in bonnet fungi (Mycena s.s.) driven by repeated elements and novel gene families across ecological guilds.</title>
        <authorList>
            <consortium name="Lawrence Berkeley National Laboratory"/>
            <person name="Harder C.B."/>
            <person name="Miyauchi S."/>
            <person name="Viragh M."/>
            <person name="Kuo A."/>
            <person name="Thoen E."/>
            <person name="Andreopoulos B."/>
            <person name="Lu D."/>
            <person name="Skrede I."/>
            <person name="Drula E."/>
            <person name="Henrissat B."/>
            <person name="Morin E."/>
            <person name="Kohler A."/>
            <person name="Barry K."/>
            <person name="LaButti K."/>
            <person name="Morin E."/>
            <person name="Salamov A."/>
            <person name="Lipzen A."/>
            <person name="Mereny Z."/>
            <person name="Hegedus B."/>
            <person name="Baldrian P."/>
            <person name="Stursova M."/>
            <person name="Weitz H."/>
            <person name="Taylor A."/>
            <person name="Grigoriev I.V."/>
            <person name="Nagy L.G."/>
            <person name="Martin F."/>
            <person name="Kauserud H."/>
        </authorList>
    </citation>
    <scope>NUCLEOTIDE SEQUENCE</scope>
    <source>
        <strain evidence="10">CBHHK188m</strain>
    </source>
</reference>
<dbReference type="InterPro" id="IPR036864">
    <property type="entry name" value="Zn2-C6_fun-type_DNA-bd_sf"/>
</dbReference>
<dbReference type="InterPro" id="IPR051615">
    <property type="entry name" value="Transcr_Regulatory_Elem"/>
</dbReference>
<dbReference type="SUPFAM" id="SSF57701">
    <property type="entry name" value="Zn2/Cys6 DNA-binding domain"/>
    <property type="match status" value="1"/>
</dbReference>
<dbReference type="PROSITE" id="PS50048">
    <property type="entry name" value="ZN2_CY6_FUNGAL_2"/>
    <property type="match status" value="1"/>
</dbReference>
<dbReference type="GO" id="GO:0000981">
    <property type="term" value="F:DNA-binding transcription factor activity, RNA polymerase II-specific"/>
    <property type="evidence" value="ECO:0007669"/>
    <property type="project" value="InterPro"/>
</dbReference>
<organism evidence="10 11">
    <name type="scientific">Mycena maculata</name>
    <dbReference type="NCBI Taxonomy" id="230809"/>
    <lineage>
        <taxon>Eukaryota</taxon>
        <taxon>Fungi</taxon>
        <taxon>Dikarya</taxon>
        <taxon>Basidiomycota</taxon>
        <taxon>Agaricomycotina</taxon>
        <taxon>Agaricomycetes</taxon>
        <taxon>Agaricomycetidae</taxon>
        <taxon>Agaricales</taxon>
        <taxon>Marasmiineae</taxon>
        <taxon>Mycenaceae</taxon>
        <taxon>Mycena</taxon>
    </lineage>
</organism>
<keyword evidence="11" id="KW-1185">Reference proteome</keyword>
<evidence type="ECO:0000256" key="7">
    <source>
        <dbReference type="ARBA" id="ARBA00023242"/>
    </source>
</evidence>
<evidence type="ECO:0000256" key="1">
    <source>
        <dbReference type="ARBA" id="ARBA00004123"/>
    </source>
</evidence>
<sequence length="789" mass="87374">MPKGVSPSASRGRGSYVPQACDVCRMKKIKCDGVKSVCGPCVASGREAECAWTKGPVRKPRTEAHFEALRKRAHALEAYSKLLEDMLAKCVCRQSGNSNGHLQFRPQEMDEDVEDLDEGESDQGIAQELEKLKVCVRNRSCKFLPVFVQLEESDLLLHGITAPFRFASNPPGSSPFPEIVQNPTASYILMVDGVDGTHPNPDVDWSRYLPSQVPLDRHEHDRVLDLCFKFFTMWCMRVVPALFLRDMHRYLSTPGCGVPPKTPHYSPMLHNALIALATAFSDDPRISALESRKHFVAAAKSYIEDECQRPNISVVHALSLIGSFHSTQGEQMLGYLYFGMSARIGQALGLSIDSSAWVRSGLITHDEMLDLNWAYWTTFTYDVCWSLYVGRDMCVPEQPAIPTLLVDSEMDRVPWYHPQAGIAPQPNMLSRTFAASCDLLRIARRILMLVCLITEIECVPFLYFTSIGENTDNPSSVQLYSWKSSLTVDIDITPTTNRATATPHRLMMHCTYWWAFILLHRPFFHRKVRLMHGSDPEVDHVKLCKRAAENSMELLQTWRSLYTLRVAPVTLIQVVFSAGTIFLLLAAQATSGIRVAEGSLKSALAQVELCIQYLLEIGKSWQSATNTGEVLRNLLQGQLKAILQPRGFGHRSALPPSLSTSNSPGARKDADPPSVAGSSDPATLLPNVWPPSGDIVDIPADIMLAGLSANVPFVSPSAHLFAGSEMSGLLTMLGGETLPEAPFIAPFSMMDVTAPFDPFEYAGGIGSQDIHIPASELADLESFWQEYLR</sequence>
<accession>A0AAD7IR35</accession>
<feature type="region of interest" description="Disordered" evidence="8">
    <location>
        <begin position="653"/>
        <end position="683"/>
    </location>
</feature>
<protein>
    <recommendedName>
        <fullName evidence="9">Zn(2)-C6 fungal-type domain-containing protein</fullName>
    </recommendedName>
</protein>
<gene>
    <name evidence="10" type="ORF">DFH07DRAFT_747798</name>
</gene>
<dbReference type="InterPro" id="IPR001138">
    <property type="entry name" value="Zn2Cys6_DnaBD"/>
</dbReference>
<dbReference type="EMBL" id="JARJLG010000094">
    <property type="protein sequence ID" value="KAJ7747438.1"/>
    <property type="molecule type" value="Genomic_DNA"/>
</dbReference>
<dbReference type="PANTHER" id="PTHR31313">
    <property type="entry name" value="TY1 ENHANCER ACTIVATOR"/>
    <property type="match status" value="1"/>
</dbReference>
<dbReference type="CDD" id="cd12148">
    <property type="entry name" value="fungal_TF_MHR"/>
    <property type="match status" value="1"/>
</dbReference>
<keyword evidence="2" id="KW-0479">Metal-binding</keyword>
<feature type="domain" description="Zn(2)-C6 fungal-type" evidence="9">
    <location>
        <begin position="20"/>
        <end position="52"/>
    </location>
</feature>
<dbReference type="PANTHER" id="PTHR31313:SF81">
    <property type="entry name" value="TY1 ENHANCER ACTIVATOR"/>
    <property type="match status" value="1"/>
</dbReference>
<comment type="caution">
    <text evidence="10">The sequence shown here is derived from an EMBL/GenBank/DDBJ whole genome shotgun (WGS) entry which is preliminary data.</text>
</comment>
<dbReference type="GO" id="GO:0006351">
    <property type="term" value="P:DNA-templated transcription"/>
    <property type="evidence" value="ECO:0007669"/>
    <property type="project" value="InterPro"/>
</dbReference>
<evidence type="ECO:0000256" key="4">
    <source>
        <dbReference type="ARBA" id="ARBA00023015"/>
    </source>
</evidence>
<keyword evidence="5" id="KW-0238">DNA-binding</keyword>
<dbReference type="SMART" id="SM00066">
    <property type="entry name" value="GAL4"/>
    <property type="match status" value="1"/>
</dbReference>
<dbReference type="Gene3D" id="4.10.240.10">
    <property type="entry name" value="Zn(2)-C6 fungal-type DNA-binding domain"/>
    <property type="match status" value="1"/>
</dbReference>
<dbReference type="AlphaFoldDB" id="A0AAD7IR35"/>
<keyword evidence="3" id="KW-0862">Zinc</keyword>
<proteinExistence type="predicted"/>
<dbReference type="GO" id="GO:0005634">
    <property type="term" value="C:nucleus"/>
    <property type="evidence" value="ECO:0007669"/>
    <property type="project" value="UniProtKB-SubCell"/>
</dbReference>
<dbReference type="Pfam" id="PF00172">
    <property type="entry name" value="Zn_clus"/>
    <property type="match status" value="1"/>
</dbReference>
<evidence type="ECO:0000259" key="9">
    <source>
        <dbReference type="PROSITE" id="PS50048"/>
    </source>
</evidence>
<dbReference type="SMART" id="SM00906">
    <property type="entry name" value="Fungal_trans"/>
    <property type="match status" value="1"/>
</dbReference>
<comment type="subcellular location">
    <subcellularLocation>
        <location evidence="1">Nucleus</location>
    </subcellularLocation>
</comment>
<evidence type="ECO:0000256" key="3">
    <source>
        <dbReference type="ARBA" id="ARBA00022833"/>
    </source>
</evidence>
<keyword evidence="4" id="KW-0805">Transcription regulation</keyword>
<name>A0AAD7IR35_9AGAR</name>
<evidence type="ECO:0000256" key="8">
    <source>
        <dbReference type="SAM" id="MobiDB-lite"/>
    </source>
</evidence>
<dbReference type="Pfam" id="PF04082">
    <property type="entry name" value="Fungal_trans"/>
    <property type="match status" value="1"/>
</dbReference>
<evidence type="ECO:0000256" key="5">
    <source>
        <dbReference type="ARBA" id="ARBA00023125"/>
    </source>
</evidence>
<evidence type="ECO:0000256" key="6">
    <source>
        <dbReference type="ARBA" id="ARBA00023163"/>
    </source>
</evidence>
<dbReference type="InterPro" id="IPR007219">
    <property type="entry name" value="XnlR_reg_dom"/>
</dbReference>
<keyword evidence="7" id="KW-0539">Nucleus</keyword>
<evidence type="ECO:0000256" key="2">
    <source>
        <dbReference type="ARBA" id="ARBA00022723"/>
    </source>
</evidence>
<dbReference type="GO" id="GO:0008270">
    <property type="term" value="F:zinc ion binding"/>
    <property type="evidence" value="ECO:0007669"/>
    <property type="project" value="InterPro"/>
</dbReference>
<evidence type="ECO:0000313" key="11">
    <source>
        <dbReference type="Proteomes" id="UP001215280"/>
    </source>
</evidence>
<keyword evidence="6" id="KW-0804">Transcription</keyword>
<evidence type="ECO:0000313" key="10">
    <source>
        <dbReference type="EMBL" id="KAJ7747438.1"/>
    </source>
</evidence>